<dbReference type="InterPro" id="IPR052756">
    <property type="entry name" value="Alkyne_AA_exporter"/>
</dbReference>
<feature type="transmembrane region" description="Helical" evidence="3">
    <location>
        <begin position="69"/>
        <end position="86"/>
    </location>
</feature>
<feature type="transmembrane region" description="Helical" evidence="3">
    <location>
        <begin position="154"/>
        <end position="173"/>
    </location>
</feature>
<feature type="compositionally biased region" description="Low complexity" evidence="2">
    <location>
        <begin position="21"/>
        <end position="34"/>
    </location>
</feature>
<feature type="transmembrane region" description="Helical" evidence="3">
    <location>
        <begin position="276"/>
        <end position="293"/>
    </location>
</feature>
<dbReference type="EMBL" id="FOQG01000001">
    <property type="protein sequence ID" value="SFH67314.1"/>
    <property type="molecule type" value="Genomic_DNA"/>
</dbReference>
<dbReference type="Pfam" id="PF00892">
    <property type="entry name" value="EamA"/>
    <property type="match status" value="2"/>
</dbReference>
<dbReference type="GO" id="GO:0016020">
    <property type="term" value="C:membrane"/>
    <property type="evidence" value="ECO:0007669"/>
    <property type="project" value="InterPro"/>
</dbReference>
<dbReference type="SUPFAM" id="SSF103481">
    <property type="entry name" value="Multidrug resistance efflux transporter EmrE"/>
    <property type="match status" value="2"/>
</dbReference>
<keyword evidence="6" id="KW-1185">Reference proteome</keyword>
<keyword evidence="3" id="KW-0812">Transmembrane</keyword>
<dbReference type="STRING" id="1005945.SAMN05216561_101400"/>
<feature type="transmembrane region" description="Helical" evidence="3">
    <location>
        <begin position="299"/>
        <end position="315"/>
    </location>
</feature>
<evidence type="ECO:0000256" key="2">
    <source>
        <dbReference type="SAM" id="MobiDB-lite"/>
    </source>
</evidence>
<dbReference type="PANTHER" id="PTHR12715">
    <property type="entry name" value="TRANSPORTER, DRUG/METABOLITE EXPORTER FAMILY"/>
    <property type="match status" value="1"/>
</dbReference>
<feature type="domain" description="EamA" evidence="4">
    <location>
        <begin position="182"/>
        <end position="314"/>
    </location>
</feature>
<feature type="transmembrane region" description="Helical" evidence="3">
    <location>
        <begin position="37"/>
        <end position="57"/>
    </location>
</feature>
<feature type="region of interest" description="Disordered" evidence="2">
    <location>
        <begin position="1"/>
        <end position="34"/>
    </location>
</feature>
<keyword evidence="3" id="KW-0472">Membrane</keyword>
<evidence type="ECO:0000313" key="5">
    <source>
        <dbReference type="EMBL" id="SFH67314.1"/>
    </source>
</evidence>
<feature type="domain" description="EamA" evidence="4">
    <location>
        <begin position="44"/>
        <end position="170"/>
    </location>
</feature>
<dbReference type="InterPro" id="IPR037185">
    <property type="entry name" value="EmrE-like"/>
</dbReference>
<evidence type="ECO:0000259" key="4">
    <source>
        <dbReference type="Pfam" id="PF00892"/>
    </source>
</evidence>
<dbReference type="AlphaFoldDB" id="A0A1I3BYD1"/>
<dbReference type="Proteomes" id="UP000198649">
    <property type="component" value="Unassembled WGS sequence"/>
</dbReference>
<sequence>MSETRVSRTRGGTYADHVSSTTNPATTADPQTATPTWLPPTAVAVTLVFWASAFVAIRHLGEDFSAGSLSLGRLLVGAVVLGALALTRGLPRPTSREWVSIVAIGVLWFGVYNVALNEGEQRIDAGTAAMLIQVSPVLIALLAALFLSERFSVYLGLGLALAFSGVALIGLAQPEGGESDVLGVVLCLVAAVVYSISLILQKPLVARLPALTVTWLACTVGAVACLPFFGTLVSETRAAPTSSVLWVVYLGVFPTAVAFTTYAFALKHMSASSLGVTTYLVPPITIVMGLVLLDETPPTMAYLGGALALVGVAVARRKPRTIAQESAQAA</sequence>
<proteinExistence type="inferred from homology"/>
<accession>A0A1I3BYD1</accession>
<feature type="transmembrane region" description="Helical" evidence="3">
    <location>
        <begin position="212"/>
        <end position="232"/>
    </location>
</feature>
<feature type="transmembrane region" description="Helical" evidence="3">
    <location>
        <begin position="179"/>
        <end position="200"/>
    </location>
</feature>
<name>A0A1I3BYD1_9ACTN</name>
<dbReference type="Gene3D" id="1.10.3730.20">
    <property type="match status" value="2"/>
</dbReference>
<feature type="transmembrane region" description="Helical" evidence="3">
    <location>
        <begin position="98"/>
        <end position="116"/>
    </location>
</feature>
<protein>
    <submittedName>
        <fullName evidence="5">Permease of the drug/metabolite transporter (DMT) superfamily</fullName>
    </submittedName>
</protein>
<organism evidence="5 6">
    <name type="scientific">Nocardioides psychrotolerans</name>
    <dbReference type="NCBI Taxonomy" id="1005945"/>
    <lineage>
        <taxon>Bacteria</taxon>
        <taxon>Bacillati</taxon>
        <taxon>Actinomycetota</taxon>
        <taxon>Actinomycetes</taxon>
        <taxon>Propionibacteriales</taxon>
        <taxon>Nocardioidaceae</taxon>
        <taxon>Nocardioides</taxon>
    </lineage>
</organism>
<evidence type="ECO:0000256" key="1">
    <source>
        <dbReference type="ARBA" id="ARBA00007362"/>
    </source>
</evidence>
<keyword evidence="3" id="KW-1133">Transmembrane helix</keyword>
<dbReference type="PANTHER" id="PTHR12715:SF4">
    <property type="entry name" value="EAMA DOMAIN-CONTAINING PROTEIN"/>
    <property type="match status" value="1"/>
</dbReference>
<evidence type="ECO:0000256" key="3">
    <source>
        <dbReference type="SAM" id="Phobius"/>
    </source>
</evidence>
<feature type="transmembrane region" description="Helical" evidence="3">
    <location>
        <begin position="128"/>
        <end position="147"/>
    </location>
</feature>
<comment type="similarity">
    <text evidence="1">Belongs to the EamA transporter family.</text>
</comment>
<gene>
    <name evidence="5" type="ORF">SAMN05216561_101400</name>
</gene>
<dbReference type="InterPro" id="IPR000620">
    <property type="entry name" value="EamA_dom"/>
</dbReference>
<evidence type="ECO:0000313" key="6">
    <source>
        <dbReference type="Proteomes" id="UP000198649"/>
    </source>
</evidence>
<reference evidence="5 6" key="1">
    <citation type="submission" date="2016-10" db="EMBL/GenBank/DDBJ databases">
        <authorList>
            <person name="de Groot N.N."/>
        </authorList>
    </citation>
    <scope>NUCLEOTIDE SEQUENCE [LARGE SCALE GENOMIC DNA]</scope>
    <source>
        <strain evidence="5 6">CGMCC 1.11156</strain>
    </source>
</reference>
<feature type="transmembrane region" description="Helical" evidence="3">
    <location>
        <begin position="244"/>
        <end position="264"/>
    </location>
</feature>